<dbReference type="AlphaFoldDB" id="A0A5S6QD11"/>
<protein>
    <submittedName>
        <fullName evidence="3">Uncharacterized protein</fullName>
    </submittedName>
</protein>
<feature type="region of interest" description="Disordered" evidence="1">
    <location>
        <begin position="79"/>
        <end position="101"/>
    </location>
</feature>
<reference evidence="3" key="1">
    <citation type="submission" date="2019-12" db="UniProtKB">
        <authorList>
            <consortium name="WormBaseParasite"/>
        </authorList>
    </citation>
    <scope>IDENTIFICATION</scope>
</reference>
<dbReference type="WBParaSite" id="TMUE_1000004975.1">
    <property type="protein sequence ID" value="TMUE_1000004975.1"/>
    <property type="gene ID" value="WBGene00299168"/>
</dbReference>
<sequence>MGAPRYERRVPTTRRRCGVARNCNRPTKPYWRIFILGIFGEKLKPKRGSTLQMGGFPSSATTAPQSLNVSAPDKCRRRTMRKQCGRPGASQLRTRPAGTREGRQAFTAESSEVSNHVGMSSKVVRERRQATLIDRRRSEAHMSLGNEVERSGHWQTSL</sequence>
<dbReference type="Proteomes" id="UP000046395">
    <property type="component" value="Unassembled WGS sequence"/>
</dbReference>
<evidence type="ECO:0000313" key="3">
    <source>
        <dbReference type="WBParaSite" id="TMUE_1000004975.1"/>
    </source>
</evidence>
<evidence type="ECO:0000256" key="1">
    <source>
        <dbReference type="SAM" id="MobiDB-lite"/>
    </source>
</evidence>
<proteinExistence type="predicted"/>
<accession>A0A5S6QD11</accession>
<organism evidence="2 3">
    <name type="scientific">Trichuris muris</name>
    <name type="common">Mouse whipworm</name>
    <dbReference type="NCBI Taxonomy" id="70415"/>
    <lineage>
        <taxon>Eukaryota</taxon>
        <taxon>Metazoa</taxon>
        <taxon>Ecdysozoa</taxon>
        <taxon>Nematoda</taxon>
        <taxon>Enoplea</taxon>
        <taxon>Dorylaimia</taxon>
        <taxon>Trichinellida</taxon>
        <taxon>Trichuridae</taxon>
        <taxon>Trichuris</taxon>
    </lineage>
</organism>
<keyword evidence="2" id="KW-1185">Reference proteome</keyword>
<name>A0A5S6QD11_TRIMR</name>
<feature type="region of interest" description="Disordered" evidence="1">
    <location>
        <begin position="137"/>
        <end position="158"/>
    </location>
</feature>
<evidence type="ECO:0000313" key="2">
    <source>
        <dbReference type="Proteomes" id="UP000046395"/>
    </source>
</evidence>